<gene>
    <name evidence="3" type="ORF">ACFONL_08570</name>
</gene>
<keyword evidence="4" id="KW-1185">Reference proteome</keyword>
<dbReference type="Pfam" id="PF00364">
    <property type="entry name" value="Biotin_lipoyl"/>
    <property type="match status" value="1"/>
</dbReference>
<dbReference type="InterPro" id="IPR050709">
    <property type="entry name" value="Biotin_Carboxyl_Carrier/Decarb"/>
</dbReference>
<proteinExistence type="predicted"/>
<dbReference type="InterPro" id="IPR011053">
    <property type="entry name" value="Single_hybrid_motif"/>
</dbReference>
<keyword evidence="1" id="KW-0092">Biotin</keyword>
<dbReference type="PROSITE" id="PS00188">
    <property type="entry name" value="BIOTIN"/>
    <property type="match status" value="1"/>
</dbReference>
<dbReference type="PANTHER" id="PTHR45266">
    <property type="entry name" value="OXALOACETATE DECARBOXYLASE ALPHA CHAIN"/>
    <property type="match status" value="1"/>
</dbReference>
<organism evidence="3 4">
    <name type="scientific">Camelimonas fluminis</name>
    <dbReference type="NCBI Taxonomy" id="1576911"/>
    <lineage>
        <taxon>Bacteria</taxon>
        <taxon>Pseudomonadati</taxon>
        <taxon>Pseudomonadota</taxon>
        <taxon>Alphaproteobacteria</taxon>
        <taxon>Hyphomicrobiales</taxon>
        <taxon>Chelatococcaceae</taxon>
        <taxon>Camelimonas</taxon>
    </lineage>
</organism>
<protein>
    <submittedName>
        <fullName evidence="3">Acetyl-CoA carboxylase biotin carboxyl carrier protein subunit</fullName>
    </submittedName>
</protein>
<name>A0ABV7UFZ2_9HYPH</name>
<accession>A0ABV7UFZ2</accession>
<evidence type="ECO:0000256" key="1">
    <source>
        <dbReference type="ARBA" id="ARBA00023267"/>
    </source>
</evidence>
<feature type="domain" description="Lipoyl-binding" evidence="2">
    <location>
        <begin position="1"/>
        <end position="72"/>
    </location>
</feature>
<dbReference type="PROSITE" id="PS50968">
    <property type="entry name" value="BIOTINYL_LIPOYL"/>
    <property type="match status" value="1"/>
</dbReference>
<reference evidence="4" key="1">
    <citation type="journal article" date="2019" name="Int. J. Syst. Evol. Microbiol.">
        <title>The Global Catalogue of Microorganisms (GCM) 10K type strain sequencing project: providing services to taxonomists for standard genome sequencing and annotation.</title>
        <authorList>
            <consortium name="The Broad Institute Genomics Platform"/>
            <consortium name="The Broad Institute Genome Sequencing Center for Infectious Disease"/>
            <person name="Wu L."/>
            <person name="Ma J."/>
        </authorList>
    </citation>
    <scope>NUCLEOTIDE SEQUENCE [LARGE SCALE GENOMIC DNA]</scope>
    <source>
        <strain evidence="4">KCTC 42282</strain>
    </source>
</reference>
<dbReference type="EMBL" id="JBHRYC010000038">
    <property type="protein sequence ID" value="MFC3637436.1"/>
    <property type="molecule type" value="Genomic_DNA"/>
</dbReference>
<dbReference type="InterPro" id="IPR000089">
    <property type="entry name" value="Biotin_lipoyl"/>
</dbReference>
<dbReference type="Gene3D" id="2.40.50.100">
    <property type="match status" value="1"/>
</dbReference>
<dbReference type="RefSeq" id="WP_191319414.1">
    <property type="nucleotide sequence ID" value="NZ_BNCG01000008.1"/>
</dbReference>
<evidence type="ECO:0000313" key="4">
    <source>
        <dbReference type="Proteomes" id="UP001595704"/>
    </source>
</evidence>
<dbReference type="PANTHER" id="PTHR45266:SF3">
    <property type="entry name" value="OXALOACETATE DECARBOXYLASE ALPHA CHAIN"/>
    <property type="match status" value="1"/>
</dbReference>
<evidence type="ECO:0000259" key="2">
    <source>
        <dbReference type="PROSITE" id="PS50968"/>
    </source>
</evidence>
<dbReference type="SUPFAM" id="SSF51230">
    <property type="entry name" value="Single hybrid motif"/>
    <property type="match status" value="1"/>
</dbReference>
<evidence type="ECO:0000313" key="3">
    <source>
        <dbReference type="EMBL" id="MFC3637436.1"/>
    </source>
</evidence>
<dbReference type="CDD" id="cd06850">
    <property type="entry name" value="biotinyl_domain"/>
    <property type="match status" value="1"/>
</dbReference>
<sequence>MSSVEAKSEISGRVFQIAAEAGQRVEEGDAVVILEAMKMEIAVEAPKAGVVKEIRVAIEQPVEEGDVIAIIETA</sequence>
<dbReference type="InterPro" id="IPR001882">
    <property type="entry name" value="Biotin_BS"/>
</dbReference>
<comment type="caution">
    <text evidence="3">The sequence shown here is derived from an EMBL/GenBank/DDBJ whole genome shotgun (WGS) entry which is preliminary data.</text>
</comment>
<dbReference type="Proteomes" id="UP001595704">
    <property type="component" value="Unassembled WGS sequence"/>
</dbReference>